<dbReference type="EMBL" id="JBBPBN010000005">
    <property type="protein sequence ID" value="KAK9036936.1"/>
    <property type="molecule type" value="Genomic_DNA"/>
</dbReference>
<accession>A0ABR2THX3</accession>
<keyword evidence="2" id="KW-1185">Reference proteome</keyword>
<dbReference type="Proteomes" id="UP001396334">
    <property type="component" value="Unassembled WGS sequence"/>
</dbReference>
<gene>
    <name evidence="1" type="ORF">V6N11_021859</name>
</gene>
<comment type="caution">
    <text evidence="1">The sequence shown here is derived from an EMBL/GenBank/DDBJ whole genome shotgun (WGS) entry which is preliminary data.</text>
</comment>
<name>A0ABR2THX3_9ROSI</name>
<reference evidence="1 2" key="1">
    <citation type="journal article" date="2024" name="G3 (Bethesda)">
        <title>Genome assembly of Hibiscus sabdariffa L. provides insights into metabolisms of medicinal natural products.</title>
        <authorList>
            <person name="Kim T."/>
        </authorList>
    </citation>
    <scope>NUCLEOTIDE SEQUENCE [LARGE SCALE GENOMIC DNA]</scope>
    <source>
        <strain evidence="1">TK-2024</strain>
        <tissue evidence="1">Old leaves</tissue>
    </source>
</reference>
<organism evidence="1 2">
    <name type="scientific">Hibiscus sabdariffa</name>
    <name type="common">roselle</name>
    <dbReference type="NCBI Taxonomy" id="183260"/>
    <lineage>
        <taxon>Eukaryota</taxon>
        <taxon>Viridiplantae</taxon>
        <taxon>Streptophyta</taxon>
        <taxon>Embryophyta</taxon>
        <taxon>Tracheophyta</taxon>
        <taxon>Spermatophyta</taxon>
        <taxon>Magnoliopsida</taxon>
        <taxon>eudicotyledons</taxon>
        <taxon>Gunneridae</taxon>
        <taxon>Pentapetalae</taxon>
        <taxon>rosids</taxon>
        <taxon>malvids</taxon>
        <taxon>Malvales</taxon>
        <taxon>Malvaceae</taxon>
        <taxon>Malvoideae</taxon>
        <taxon>Hibiscus</taxon>
    </lineage>
</organism>
<proteinExistence type="predicted"/>
<sequence length="82" mass="9339">MVCCSNLVPDSISLCCFSNQLVVEVGFMLELISIGKWMQQQNLVERSCTEAAFDQKTQNLGREKSSAEIFYLGRKKESKKRD</sequence>
<evidence type="ECO:0000313" key="1">
    <source>
        <dbReference type="EMBL" id="KAK9036936.1"/>
    </source>
</evidence>
<evidence type="ECO:0000313" key="2">
    <source>
        <dbReference type="Proteomes" id="UP001396334"/>
    </source>
</evidence>
<protein>
    <submittedName>
        <fullName evidence="1">Uncharacterized protein</fullName>
    </submittedName>
</protein>